<accession>A0A6B2LHR9</accession>
<dbReference type="AlphaFoldDB" id="A0A6B2LHR9"/>
<sequence>MSIVGEDITEIPDNIGEKYGPQAKELAVTFCRLTKINNLEKFSELNSLVLDNNEISCDNNVFPSLPHLETLWVNNNNIQNLDRFLSSVRGKLPNLKYLSMLKNPCCPNYFVGKGSNDYKQYRAEVLKELPTLKFLDSSPITPEEIKTADQLRTEIRRPSPSEYEKHAEEAAVPEEKALPKEVDPATDKASFGRTKYIYYGRQSEGNRFIVDKNL</sequence>
<feature type="region of interest" description="Disordered" evidence="1">
    <location>
        <begin position="155"/>
        <end position="186"/>
    </location>
</feature>
<dbReference type="Pfam" id="PF14580">
    <property type="entry name" value="LRR_9"/>
    <property type="match status" value="1"/>
</dbReference>
<name>A0A6B2LHR9_9EUKA</name>
<protein>
    <recommendedName>
        <fullName evidence="3">U2A'/phosphoprotein 32 family A C-terminal domain-containing protein</fullName>
    </recommendedName>
</protein>
<dbReference type="InterPro" id="IPR043313">
    <property type="entry name" value="LRMDA"/>
</dbReference>
<dbReference type="PANTHER" id="PTHR46282">
    <property type="entry name" value="LEUCINE-RICH MELANOCYTE DIFFERENTIATION-ASSOCIATED PROTEIN"/>
    <property type="match status" value="1"/>
</dbReference>
<dbReference type="PANTHER" id="PTHR46282:SF2">
    <property type="entry name" value="LEUCINE-RICH MELANOCYTE DIFFERENTIATION-ASSOCIATED PROTEIN"/>
    <property type="match status" value="1"/>
</dbReference>
<proteinExistence type="predicted"/>
<reference evidence="2" key="1">
    <citation type="journal article" date="2020" name="J. Eukaryot. Microbiol.">
        <title>De novo Sequencing, Assembly and Annotation of the Transcriptome for the Free-Living Testate Amoeba Arcella intermedia.</title>
        <authorList>
            <person name="Ribeiro G.M."/>
            <person name="Porfirio-Sousa A.L."/>
            <person name="Maurer-Alcala X.X."/>
            <person name="Katz L.A."/>
            <person name="Lahr D.J.G."/>
        </authorList>
    </citation>
    <scope>NUCLEOTIDE SEQUENCE</scope>
</reference>
<evidence type="ECO:0000256" key="1">
    <source>
        <dbReference type="SAM" id="MobiDB-lite"/>
    </source>
</evidence>
<dbReference type="EMBL" id="GIBP01007647">
    <property type="protein sequence ID" value="NDV36616.1"/>
    <property type="molecule type" value="Transcribed_RNA"/>
</dbReference>
<organism evidence="2">
    <name type="scientific">Arcella intermedia</name>
    <dbReference type="NCBI Taxonomy" id="1963864"/>
    <lineage>
        <taxon>Eukaryota</taxon>
        <taxon>Amoebozoa</taxon>
        <taxon>Tubulinea</taxon>
        <taxon>Elardia</taxon>
        <taxon>Arcellinida</taxon>
        <taxon>Sphaerothecina</taxon>
        <taxon>Arcellidae</taxon>
        <taxon>Arcella</taxon>
    </lineage>
</organism>
<dbReference type="SUPFAM" id="SSF52058">
    <property type="entry name" value="L domain-like"/>
    <property type="match status" value="1"/>
</dbReference>
<dbReference type="InterPro" id="IPR032675">
    <property type="entry name" value="LRR_dom_sf"/>
</dbReference>
<evidence type="ECO:0008006" key="3">
    <source>
        <dbReference type="Google" id="ProtNLM"/>
    </source>
</evidence>
<dbReference type="InterPro" id="IPR001611">
    <property type="entry name" value="Leu-rich_rpt"/>
</dbReference>
<evidence type="ECO:0000313" key="2">
    <source>
        <dbReference type="EMBL" id="NDV36616.1"/>
    </source>
</evidence>
<dbReference type="PROSITE" id="PS51450">
    <property type="entry name" value="LRR"/>
    <property type="match status" value="1"/>
</dbReference>
<dbReference type="Gene3D" id="3.80.10.10">
    <property type="entry name" value="Ribonuclease Inhibitor"/>
    <property type="match status" value="1"/>
</dbReference>